<proteinExistence type="predicted"/>
<dbReference type="RefSeq" id="WP_242941054.1">
    <property type="nucleotide sequence ID" value="NZ_FOJI01000012.1"/>
</dbReference>
<dbReference type="Proteomes" id="UP000199701">
    <property type="component" value="Unassembled WGS sequence"/>
</dbReference>
<dbReference type="Pfam" id="PF12996">
    <property type="entry name" value="DUF3880"/>
    <property type="match status" value="1"/>
</dbReference>
<feature type="domain" description="Spore protein YkvP N-terminal" evidence="1">
    <location>
        <begin position="81"/>
        <end position="158"/>
    </location>
</feature>
<sequence>MKILMYKWKVYTQDDIIRAFNNMGHQVDIFDRKLENHNEDKEFTNEMSNLIIDNQCDFVFSVNYFGAVSDACQKCNVKYVVWTCDSPLISMHHQSVFNECNYIFIFDKVNYYMFKAVGVKNIFYMPLAVDTNRLDALISNATDMDKYSSDISFVGSLYEKNSYDDIRDSLSDYLRGYFEASMLAQIDIFGENIIDKLLTPDILSELSNCIEFQQDNRSFSNIALVFSTTFLGFKVASMERIMCLNELAKKHCVDLYTDSNSLELIGVNNIGSVDYHKDMPKVFRQSKINLNFTIRNIRSGIPLRVWDVLGAGGFMLTNFQAEIPQYFENGKDLVYFESINDMSKKVDYYLIHEDERIQIAKNGYEKVKKYHSYESRLRQIISDIGL</sequence>
<reference evidence="3 4" key="1">
    <citation type="submission" date="2016-10" db="EMBL/GenBank/DDBJ databases">
        <authorList>
            <person name="de Groot N.N."/>
        </authorList>
    </citation>
    <scope>NUCLEOTIDE SEQUENCE [LARGE SCALE GENOMIC DNA]</scope>
    <source>
        <strain evidence="3 4">DSM 9179</strain>
    </source>
</reference>
<dbReference type="AlphaFoldDB" id="A0A1I0R922"/>
<dbReference type="EMBL" id="FOJI01000012">
    <property type="protein sequence ID" value="SEW36665.1"/>
    <property type="molecule type" value="Genomic_DNA"/>
</dbReference>
<gene>
    <name evidence="3" type="ORF">SAMN05421659_112120</name>
</gene>
<evidence type="ECO:0000259" key="1">
    <source>
        <dbReference type="Pfam" id="PF12996"/>
    </source>
</evidence>
<organism evidence="3 4">
    <name type="scientific">[Clostridium] fimetarium</name>
    <dbReference type="NCBI Taxonomy" id="99656"/>
    <lineage>
        <taxon>Bacteria</taxon>
        <taxon>Bacillati</taxon>
        <taxon>Bacillota</taxon>
        <taxon>Clostridia</taxon>
        <taxon>Lachnospirales</taxon>
        <taxon>Lachnospiraceae</taxon>
    </lineage>
</organism>
<dbReference type="InterPro" id="IPR024542">
    <property type="entry name" value="YkvP_N"/>
</dbReference>
<dbReference type="InterPro" id="IPR055259">
    <property type="entry name" value="YkvP/CgeB_Glyco_trans-like"/>
</dbReference>
<protein>
    <submittedName>
        <fullName evidence="3">Spore maturation protein CgeB</fullName>
    </submittedName>
</protein>
<dbReference type="STRING" id="99656.SAMN05421659_112120"/>
<evidence type="ECO:0000313" key="3">
    <source>
        <dbReference type="EMBL" id="SEW36665.1"/>
    </source>
</evidence>
<dbReference type="Gene3D" id="3.40.50.2000">
    <property type="entry name" value="Glycogen Phosphorylase B"/>
    <property type="match status" value="1"/>
</dbReference>
<accession>A0A1I0R922</accession>
<evidence type="ECO:0000313" key="4">
    <source>
        <dbReference type="Proteomes" id="UP000199701"/>
    </source>
</evidence>
<evidence type="ECO:0000259" key="2">
    <source>
        <dbReference type="Pfam" id="PF13524"/>
    </source>
</evidence>
<feature type="domain" description="Spore protein YkvP/CgeB glycosyl transferase-like" evidence="2">
    <location>
        <begin position="266"/>
        <end position="381"/>
    </location>
</feature>
<dbReference type="Pfam" id="PF13524">
    <property type="entry name" value="Glyco_trans_1_2"/>
    <property type="match status" value="1"/>
</dbReference>
<name>A0A1I0R922_9FIRM</name>
<keyword evidence="4" id="KW-1185">Reference proteome</keyword>